<dbReference type="EC" id="3.2.2.9" evidence="2"/>
<sequence length="233" mass="25069">MKIGIICAMDEECEYFLQNISVSQTKTVGKSIFYCGTTADGKEVVLSRSGIGRSNAASVCALMIALYDVDYVINCGIAGALGANLHIGDIVFSTDVAYHDVDFSVFGYKKGQMAGEPERFNASSELLAKAEIASQTISELRTKVKKGLIVSGDQFINDKAVKSEIIKNFPDALATECEGAPIAHVATNFNIPFIVIRSLSDNADENEVATYEFNVKSASENSAKLVLAIIKML</sequence>
<dbReference type="GO" id="GO:0008782">
    <property type="term" value="F:adenosylhomocysteine nucleosidase activity"/>
    <property type="evidence" value="ECO:0007669"/>
    <property type="project" value="UniProtKB-EC"/>
</dbReference>
<evidence type="ECO:0000313" key="8">
    <source>
        <dbReference type="Proteomes" id="UP000731465"/>
    </source>
</evidence>
<dbReference type="Gene3D" id="3.40.50.1580">
    <property type="entry name" value="Nucleoside phosphorylase domain"/>
    <property type="match status" value="1"/>
</dbReference>
<keyword evidence="7" id="KW-0326">Glycosidase</keyword>
<keyword evidence="8" id="KW-1185">Reference proteome</keyword>
<dbReference type="InterPro" id="IPR010049">
    <property type="entry name" value="MTA_SAH_Nsdase"/>
</dbReference>
<evidence type="ECO:0000256" key="2">
    <source>
        <dbReference type="ARBA" id="ARBA00011974"/>
    </source>
</evidence>
<reference evidence="7 8" key="1">
    <citation type="submission" date="2021-03" db="EMBL/GenBank/DDBJ databases">
        <title>Succinivibrio sp. nov. isolated from feces of cow.</title>
        <authorList>
            <person name="Choi J.-Y."/>
        </authorList>
    </citation>
    <scope>NUCLEOTIDE SEQUENCE [LARGE SCALE GENOMIC DNA]</scope>
    <source>
        <strain evidence="7 8">AGMB01872</strain>
    </source>
</reference>
<dbReference type="InterPro" id="IPR035994">
    <property type="entry name" value="Nucleoside_phosphorylase_sf"/>
</dbReference>
<dbReference type="CDD" id="cd09008">
    <property type="entry name" value="MTAN"/>
    <property type="match status" value="1"/>
</dbReference>
<dbReference type="PANTHER" id="PTHR46832">
    <property type="entry name" value="5'-METHYLTHIOADENOSINE/S-ADENOSYLHOMOCYSTEINE NUCLEOSIDASE"/>
    <property type="match status" value="1"/>
</dbReference>
<dbReference type="Proteomes" id="UP000731465">
    <property type="component" value="Unassembled WGS sequence"/>
</dbReference>
<evidence type="ECO:0000259" key="6">
    <source>
        <dbReference type="Pfam" id="PF01048"/>
    </source>
</evidence>
<evidence type="ECO:0000256" key="5">
    <source>
        <dbReference type="ARBA" id="ARBA00023167"/>
    </source>
</evidence>
<keyword evidence="5" id="KW-0486">Methionine biosynthesis</keyword>
<dbReference type="RefSeq" id="WP_219937410.1">
    <property type="nucleotide sequence ID" value="NZ_JAGFNY010000011.1"/>
</dbReference>
<dbReference type="Pfam" id="PF01048">
    <property type="entry name" value="PNP_UDP_1"/>
    <property type="match status" value="1"/>
</dbReference>
<dbReference type="PANTHER" id="PTHR46832:SF1">
    <property type="entry name" value="5'-METHYLTHIOADENOSINE_S-ADENOSYLHOMOCYSTEINE NUCLEOSIDASE"/>
    <property type="match status" value="1"/>
</dbReference>
<comment type="pathway">
    <text evidence="1">Amino-acid biosynthesis; L-methionine biosynthesis via salvage pathway; S-methyl-5-thio-alpha-D-ribose 1-phosphate from S-methyl-5'-thioadenosine (hydrolase route): step 1/2.</text>
</comment>
<evidence type="ECO:0000256" key="3">
    <source>
        <dbReference type="ARBA" id="ARBA00022605"/>
    </source>
</evidence>
<keyword evidence="3" id="KW-0028">Amino-acid biosynthesis</keyword>
<keyword evidence="4 7" id="KW-0378">Hydrolase</keyword>
<feature type="domain" description="Nucleoside phosphorylase" evidence="6">
    <location>
        <begin position="2"/>
        <end position="231"/>
    </location>
</feature>
<comment type="caution">
    <text evidence="7">The sequence shown here is derived from an EMBL/GenBank/DDBJ whole genome shotgun (WGS) entry which is preliminary data.</text>
</comment>
<evidence type="ECO:0000256" key="4">
    <source>
        <dbReference type="ARBA" id="ARBA00022801"/>
    </source>
</evidence>
<name>A0ABS7DFV6_9GAMM</name>
<dbReference type="SUPFAM" id="SSF53167">
    <property type="entry name" value="Purine and uridine phosphorylases"/>
    <property type="match status" value="1"/>
</dbReference>
<organism evidence="7 8">
    <name type="scientific">Succinivibrio faecicola</name>
    <dbReference type="NCBI Taxonomy" id="2820300"/>
    <lineage>
        <taxon>Bacteria</taxon>
        <taxon>Pseudomonadati</taxon>
        <taxon>Pseudomonadota</taxon>
        <taxon>Gammaproteobacteria</taxon>
        <taxon>Aeromonadales</taxon>
        <taxon>Succinivibrionaceae</taxon>
        <taxon>Succinivibrio</taxon>
    </lineage>
</organism>
<dbReference type="InterPro" id="IPR000845">
    <property type="entry name" value="Nucleoside_phosphorylase_d"/>
</dbReference>
<protein>
    <recommendedName>
        <fullName evidence="2">adenosylhomocysteine nucleosidase</fullName>
        <ecNumber evidence="2">3.2.2.9</ecNumber>
    </recommendedName>
</protein>
<evidence type="ECO:0000313" key="7">
    <source>
        <dbReference type="EMBL" id="MBW7570191.1"/>
    </source>
</evidence>
<accession>A0ABS7DFV6</accession>
<dbReference type="EMBL" id="JAGFNY010000011">
    <property type="protein sequence ID" value="MBW7570191.1"/>
    <property type="molecule type" value="Genomic_DNA"/>
</dbReference>
<gene>
    <name evidence="7" type="ORF">J5V48_04710</name>
</gene>
<dbReference type="NCBIfam" id="TIGR01704">
    <property type="entry name" value="MTA_SAH-Nsdase"/>
    <property type="match status" value="1"/>
</dbReference>
<proteinExistence type="predicted"/>
<dbReference type="NCBIfam" id="NF004079">
    <property type="entry name" value="PRK05584.1"/>
    <property type="match status" value="1"/>
</dbReference>
<evidence type="ECO:0000256" key="1">
    <source>
        <dbReference type="ARBA" id="ARBA00004945"/>
    </source>
</evidence>